<dbReference type="PANTHER" id="PTHR34853:SF1">
    <property type="entry name" value="LIPASE 5"/>
    <property type="match status" value="1"/>
</dbReference>
<gene>
    <name evidence="2" type="ordered locus">Gbro_1520</name>
</gene>
<proteinExistence type="predicted"/>
<evidence type="ECO:0000313" key="2">
    <source>
        <dbReference type="EMBL" id="ACY20795.1"/>
    </source>
</evidence>
<dbReference type="InterPro" id="IPR005152">
    <property type="entry name" value="Lipase_secreted"/>
</dbReference>
<dbReference type="Proteomes" id="UP000001219">
    <property type="component" value="Chromosome"/>
</dbReference>
<reference evidence="2 3" key="2">
    <citation type="journal article" date="2010" name="Stand. Genomic Sci.">
        <title>Complete genome sequence of Gordonia bronchialis type strain (3410).</title>
        <authorList>
            <person name="Ivanova N."/>
            <person name="Sikorski J."/>
            <person name="Jando M."/>
            <person name="Lapidus A."/>
            <person name="Nolan M."/>
            <person name="Lucas S."/>
            <person name="Del Rio T.G."/>
            <person name="Tice H."/>
            <person name="Copeland A."/>
            <person name="Cheng J.F."/>
            <person name="Chen F."/>
            <person name="Bruce D."/>
            <person name="Goodwin L."/>
            <person name="Pitluck S."/>
            <person name="Mavromatis K."/>
            <person name="Ovchinnikova G."/>
            <person name="Pati A."/>
            <person name="Chen A."/>
            <person name="Palaniappan K."/>
            <person name="Land M."/>
            <person name="Hauser L."/>
            <person name="Chang Y.J."/>
            <person name="Jeffries C.D."/>
            <person name="Chain P."/>
            <person name="Saunders E."/>
            <person name="Han C."/>
            <person name="Detter J.C."/>
            <person name="Brettin T."/>
            <person name="Rohde M."/>
            <person name="Goker M."/>
            <person name="Bristow J."/>
            <person name="Eisen J.A."/>
            <person name="Markowitz V."/>
            <person name="Hugenholtz P."/>
            <person name="Klenk H.P."/>
            <person name="Kyrpides N.C."/>
        </authorList>
    </citation>
    <scope>NUCLEOTIDE SEQUENCE [LARGE SCALE GENOMIC DNA]</scope>
    <source>
        <strain evidence="3">ATCC 25592 / DSM 43247 / BCRC 13721 / JCM 3198 / KCTC 3076 / NBRC 16047 / NCTC 10667</strain>
    </source>
</reference>
<dbReference type="InterPro" id="IPR029058">
    <property type="entry name" value="AB_hydrolase_fold"/>
</dbReference>
<feature type="signal peptide" evidence="1">
    <location>
        <begin position="1"/>
        <end position="26"/>
    </location>
</feature>
<dbReference type="eggNOG" id="COG0400">
    <property type="taxonomic scope" value="Bacteria"/>
</dbReference>
<dbReference type="PIRSF" id="PIRSF029171">
    <property type="entry name" value="Esterase_LipA"/>
    <property type="match status" value="1"/>
</dbReference>
<dbReference type="Gene3D" id="3.40.50.1820">
    <property type="entry name" value="alpha/beta hydrolase"/>
    <property type="match status" value="1"/>
</dbReference>
<accession>D0L710</accession>
<dbReference type="SUPFAM" id="SSF53474">
    <property type="entry name" value="alpha/beta-Hydrolases"/>
    <property type="match status" value="1"/>
</dbReference>
<name>D0L710_GORB4</name>
<dbReference type="GO" id="GO:0004806">
    <property type="term" value="F:triacylglycerol lipase activity"/>
    <property type="evidence" value="ECO:0007669"/>
    <property type="project" value="InterPro"/>
</dbReference>
<dbReference type="AlphaFoldDB" id="D0L710"/>
<dbReference type="GO" id="GO:0016042">
    <property type="term" value="P:lipid catabolic process"/>
    <property type="evidence" value="ECO:0007669"/>
    <property type="project" value="InterPro"/>
</dbReference>
<reference evidence="3" key="1">
    <citation type="submission" date="2009-10" db="EMBL/GenBank/DDBJ databases">
        <title>The complete chromosome of Gordonia bronchialis DSM 43247.</title>
        <authorList>
            <consortium name="US DOE Joint Genome Institute (JGI-PGF)"/>
            <person name="Lucas S."/>
            <person name="Copeland A."/>
            <person name="Lapidus A."/>
            <person name="Glavina del Rio T."/>
            <person name="Dalin E."/>
            <person name="Tice H."/>
            <person name="Bruce D."/>
            <person name="Goodwin L."/>
            <person name="Pitluck S."/>
            <person name="Kyrpides N."/>
            <person name="Mavromatis K."/>
            <person name="Ivanova N."/>
            <person name="Ovchinnikova G."/>
            <person name="Saunders E."/>
            <person name="Brettin T."/>
            <person name="Detter J.C."/>
            <person name="Han C."/>
            <person name="Larimer F."/>
            <person name="Land M."/>
            <person name="Hauser L."/>
            <person name="Markowitz V."/>
            <person name="Cheng J.-F."/>
            <person name="Hugenholtz P."/>
            <person name="Woyke T."/>
            <person name="Wu D."/>
            <person name="Jando M."/>
            <person name="Schneider S."/>
            <person name="Goeker M."/>
            <person name="Klenk H.-P."/>
            <person name="Eisen J.A."/>
        </authorList>
    </citation>
    <scope>NUCLEOTIDE SEQUENCE [LARGE SCALE GENOMIC DNA]</scope>
    <source>
        <strain evidence="3">ATCC 25592 / DSM 43247 / BCRC 13721 / JCM 3198 / KCTC 3076 / NBRC 16047 / NCTC 10667</strain>
    </source>
</reference>
<evidence type="ECO:0000256" key="1">
    <source>
        <dbReference type="SAM" id="SignalP"/>
    </source>
</evidence>
<organism evidence="2 3">
    <name type="scientific">Gordonia bronchialis (strain ATCC 25592 / DSM 43247 / BCRC 13721 / JCM 3198 / KCTC 3076 / NBRC 16047 / NCTC 10667)</name>
    <name type="common">Rhodococcus bronchialis</name>
    <dbReference type="NCBI Taxonomy" id="526226"/>
    <lineage>
        <taxon>Bacteria</taxon>
        <taxon>Bacillati</taxon>
        <taxon>Actinomycetota</taxon>
        <taxon>Actinomycetes</taxon>
        <taxon>Mycobacteriales</taxon>
        <taxon>Gordoniaceae</taxon>
        <taxon>Gordonia</taxon>
    </lineage>
</organism>
<dbReference type="Gene3D" id="1.10.260.130">
    <property type="match status" value="1"/>
</dbReference>
<dbReference type="HOGENOM" id="CLU_029538_3_0_11"/>
<dbReference type="STRING" id="526226.Gbro_1520"/>
<dbReference type="EMBL" id="CP001802">
    <property type="protein sequence ID" value="ACY20795.1"/>
    <property type="molecule type" value="Genomic_DNA"/>
</dbReference>
<dbReference type="PANTHER" id="PTHR34853">
    <property type="match status" value="1"/>
</dbReference>
<evidence type="ECO:0000313" key="3">
    <source>
        <dbReference type="Proteomes" id="UP000001219"/>
    </source>
</evidence>
<dbReference type="ESTHER" id="gorb4-d0l710">
    <property type="family name" value="Fungal-Bact_LIP"/>
</dbReference>
<keyword evidence="1" id="KW-0732">Signal</keyword>
<dbReference type="Pfam" id="PF03583">
    <property type="entry name" value="LIP"/>
    <property type="match status" value="1"/>
</dbReference>
<protein>
    <submittedName>
        <fullName evidence="2">Secretory lipase</fullName>
    </submittedName>
</protein>
<dbReference type="eggNOG" id="COG1073">
    <property type="taxonomic scope" value="Bacteria"/>
</dbReference>
<feature type="chain" id="PRO_5003011133" evidence="1">
    <location>
        <begin position="27"/>
        <end position="376"/>
    </location>
</feature>
<sequence>MTASTVLTMLLAVVSGVLVPVPSAAAAPPPGFVFASTPLPAGELPSGAAHGTRVVYATLDQNGRPALATGVFWTPHGAPPVGGWPVVSWAHGTTGIADRCAPSRTRHGNGLETPIRKALDAGYAVTATDYAGLGSAGETEYLGGRAAAHSIVDIIHAARSLDPTLSARWVSTGHSQGGHAALFAARYAGEYAPDLSLRAAVAIAPVSSMEDIFGVFGPRTPGLGRFNGVSGLFLYLLAGLDHAQRDLHVADHLTDTGRRYLDAAREQCYGDLNSALQSVSPGSLVGSSFVADDAFRRALADYAQVPTGGYGVPIRIQHGFLDPVLPYVLSRDLRSKMRDDGTDVTLKTYLRADHTSVVDDSRDDTMSAINEGFARD</sequence>
<keyword evidence="3" id="KW-1185">Reference proteome</keyword>
<dbReference type="KEGG" id="gbr:Gbro_1520"/>